<dbReference type="GO" id="GO:0003995">
    <property type="term" value="F:acyl-CoA dehydrogenase activity"/>
    <property type="evidence" value="ECO:0007669"/>
    <property type="project" value="TreeGrafter"/>
</dbReference>
<dbReference type="SUPFAM" id="SSF56645">
    <property type="entry name" value="Acyl-CoA dehydrogenase NM domain-like"/>
    <property type="match status" value="1"/>
</dbReference>
<feature type="domain" description="Acyl-CoA dehydrogenase/oxidase N-terminal" evidence="10">
    <location>
        <begin position="56"/>
        <end position="145"/>
    </location>
</feature>
<comment type="similarity">
    <text evidence="2 7">Belongs to the acyl-CoA dehydrogenase family.</text>
</comment>
<comment type="cofactor">
    <cofactor evidence="1 7">
        <name>FAD</name>
        <dbReference type="ChEBI" id="CHEBI:57692"/>
    </cofactor>
</comment>
<dbReference type="Pfam" id="PF02770">
    <property type="entry name" value="Acyl-CoA_dh_M"/>
    <property type="match status" value="1"/>
</dbReference>
<dbReference type="PANTHER" id="PTHR48083">
    <property type="entry name" value="MEDIUM-CHAIN SPECIFIC ACYL-COA DEHYDROGENASE, MITOCHONDRIAL-RELATED"/>
    <property type="match status" value="1"/>
</dbReference>
<evidence type="ECO:0000259" key="10">
    <source>
        <dbReference type="Pfam" id="PF02771"/>
    </source>
</evidence>
<gene>
    <name evidence="11" type="ORF">EJ08DRAFT_686928</name>
</gene>
<dbReference type="AlphaFoldDB" id="A0A9P4NTY1"/>
<evidence type="ECO:0000256" key="2">
    <source>
        <dbReference type="ARBA" id="ARBA00009347"/>
    </source>
</evidence>
<dbReference type="GO" id="GO:0033539">
    <property type="term" value="P:fatty acid beta-oxidation using acyl-CoA dehydrogenase"/>
    <property type="evidence" value="ECO:0007669"/>
    <property type="project" value="TreeGrafter"/>
</dbReference>
<evidence type="ECO:0000256" key="1">
    <source>
        <dbReference type="ARBA" id="ARBA00001974"/>
    </source>
</evidence>
<dbReference type="EMBL" id="MU007027">
    <property type="protein sequence ID" value="KAF2432145.1"/>
    <property type="molecule type" value="Genomic_DNA"/>
</dbReference>
<keyword evidence="12" id="KW-1185">Reference proteome</keyword>
<dbReference type="FunFam" id="2.40.110.10:FF:000002">
    <property type="entry name" value="Acyl-CoA dehydrogenase fadE12"/>
    <property type="match status" value="1"/>
</dbReference>
<proteinExistence type="inferred from homology"/>
<feature type="domain" description="Acyl-CoA dehydrogenase/oxidase C-terminal" evidence="8">
    <location>
        <begin position="263"/>
        <end position="411"/>
    </location>
</feature>
<evidence type="ECO:0000256" key="5">
    <source>
        <dbReference type="ARBA" id="ARBA00022827"/>
    </source>
</evidence>
<dbReference type="Gene3D" id="1.20.140.10">
    <property type="entry name" value="Butyryl-CoA Dehydrogenase, subunit A, domain 3"/>
    <property type="match status" value="1"/>
</dbReference>
<dbReference type="GO" id="GO:0050660">
    <property type="term" value="F:flavin adenine dinucleotide binding"/>
    <property type="evidence" value="ECO:0007669"/>
    <property type="project" value="InterPro"/>
</dbReference>
<dbReference type="SUPFAM" id="SSF47203">
    <property type="entry name" value="Acyl-CoA dehydrogenase C-terminal domain-like"/>
    <property type="match status" value="1"/>
</dbReference>
<dbReference type="InterPro" id="IPR013786">
    <property type="entry name" value="AcylCoA_DH/ox_N"/>
</dbReference>
<accession>A0A9P4NTY1</accession>
<dbReference type="OrthoDB" id="434771at2759"/>
<dbReference type="Pfam" id="PF02771">
    <property type="entry name" value="Acyl-CoA_dh_N"/>
    <property type="match status" value="1"/>
</dbReference>
<evidence type="ECO:0000256" key="3">
    <source>
        <dbReference type="ARBA" id="ARBA00011738"/>
    </source>
</evidence>
<sequence>MNEARIPSLVEKSISPRAKEYLAKVIDFIADIRQGIPADEVFEAMLPQEYSQRWSNIPPILEDLKTKAKKLGLWNLWLHGHYADAGGAGFTNVEYGLMCEVLGKSTIGPETMNCSAPDTGNMEVLIKYGTAEQKKQWLDPLLEGKIRSAYVMTEPDVASSDAKNVSLDMKKDGNNYVLNGTKWWISSAGDPRCKLYIVFCKSKANNPDRNKQHSIVLVPANTPGITVTRPLKVYGFDDAPHGHCEVIFKNVRVPTSNIILGEGRGFEVMQGRMGPGRIHHCMRAIGCAERGLEYMIARVNQRTTFGKLLSEQGVILDWIAKSRMEIDASRLMVLNAADMIDRYNASTARLEIAMVKVIVPNMASTVLDRAIQAHGGGGISQDFPLARIWSYLRTTRLADGPDEVHIMQVGKTENKSNKAIIRKIEMQNYRVEQLMKQYKVPTQPYLYDYGHSKL</sequence>
<dbReference type="InterPro" id="IPR009075">
    <property type="entry name" value="AcylCo_DH/oxidase_C"/>
</dbReference>
<evidence type="ECO:0000313" key="11">
    <source>
        <dbReference type="EMBL" id="KAF2432145.1"/>
    </source>
</evidence>
<keyword evidence="5 7" id="KW-0274">FAD</keyword>
<dbReference type="InterPro" id="IPR050741">
    <property type="entry name" value="Acyl-CoA_dehydrogenase"/>
</dbReference>
<dbReference type="InterPro" id="IPR006091">
    <property type="entry name" value="Acyl-CoA_Oxase/DH_mid-dom"/>
</dbReference>
<dbReference type="Gene3D" id="1.10.540.10">
    <property type="entry name" value="Acyl-CoA dehydrogenase/oxidase, N-terminal domain"/>
    <property type="match status" value="1"/>
</dbReference>
<dbReference type="InterPro" id="IPR009100">
    <property type="entry name" value="AcylCoA_DH/oxidase_NM_dom_sf"/>
</dbReference>
<dbReference type="InterPro" id="IPR046373">
    <property type="entry name" value="Acyl-CoA_Oxase/DH_mid-dom_sf"/>
</dbReference>
<dbReference type="Gene3D" id="2.40.110.10">
    <property type="entry name" value="Butyryl-CoA Dehydrogenase, subunit A, domain 2"/>
    <property type="match status" value="1"/>
</dbReference>
<reference evidence="11" key="1">
    <citation type="journal article" date="2020" name="Stud. Mycol.">
        <title>101 Dothideomycetes genomes: a test case for predicting lifestyles and emergence of pathogens.</title>
        <authorList>
            <person name="Haridas S."/>
            <person name="Albert R."/>
            <person name="Binder M."/>
            <person name="Bloem J."/>
            <person name="Labutti K."/>
            <person name="Salamov A."/>
            <person name="Andreopoulos B."/>
            <person name="Baker S."/>
            <person name="Barry K."/>
            <person name="Bills G."/>
            <person name="Bluhm B."/>
            <person name="Cannon C."/>
            <person name="Castanera R."/>
            <person name="Culley D."/>
            <person name="Daum C."/>
            <person name="Ezra D."/>
            <person name="Gonzalez J."/>
            <person name="Henrissat B."/>
            <person name="Kuo A."/>
            <person name="Liang C."/>
            <person name="Lipzen A."/>
            <person name="Lutzoni F."/>
            <person name="Magnuson J."/>
            <person name="Mondo S."/>
            <person name="Nolan M."/>
            <person name="Ohm R."/>
            <person name="Pangilinan J."/>
            <person name="Park H.-J."/>
            <person name="Ramirez L."/>
            <person name="Alfaro M."/>
            <person name="Sun H."/>
            <person name="Tritt A."/>
            <person name="Yoshinaga Y."/>
            <person name="Zwiers L.-H."/>
            <person name="Turgeon B."/>
            <person name="Goodwin S."/>
            <person name="Spatafora J."/>
            <person name="Crous P."/>
            <person name="Grigoriev I."/>
        </authorList>
    </citation>
    <scope>NUCLEOTIDE SEQUENCE</scope>
    <source>
        <strain evidence="11">CBS 130266</strain>
    </source>
</reference>
<dbReference type="InterPro" id="IPR036250">
    <property type="entry name" value="AcylCo_DH-like_C"/>
</dbReference>
<dbReference type="PANTHER" id="PTHR48083:SF13">
    <property type="entry name" value="ACYL-COA DEHYDROGENASE FAMILY MEMBER 11"/>
    <property type="match status" value="1"/>
</dbReference>
<protein>
    <submittedName>
        <fullName evidence="11">Acyl-CoA dehydrogenase NM domain-like protein</fullName>
    </submittedName>
</protein>
<evidence type="ECO:0000313" key="12">
    <source>
        <dbReference type="Proteomes" id="UP000800235"/>
    </source>
</evidence>
<evidence type="ECO:0000256" key="6">
    <source>
        <dbReference type="ARBA" id="ARBA00023002"/>
    </source>
</evidence>
<comment type="subunit">
    <text evidence="3">Homodimer.</text>
</comment>
<dbReference type="GO" id="GO:0005737">
    <property type="term" value="C:cytoplasm"/>
    <property type="evidence" value="ECO:0007669"/>
    <property type="project" value="TreeGrafter"/>
</dbReference>
<name>A0A9P4NTY1_9PEZI</name>
<feature type="domain" description="Acyl-CoA oxidase/dehydrogenase middle" evidence="9">
    <location>
        <begin position="149"/>
        <end position="251"/>
    </location>
</feature>
<keyword evidence="4 7" id="KW-0285">Flavoprotein</keyword>
<evidence type="ECO:0000256" key="4">
    <source>
        <dbReference type="ARBA" id="ARBA00022630"/>
    </source>
</evidence>
<comment type="caution">
    <text evidence="11">The sequence shown here is derived from an EMBL/GenBank/DDBJ whole genome shotgun (WGS) entry which is preliminary data.</text>
</comment>
<organism evidence="11 12">
    <name type="scientific">Tothia fuscella</name>
    <dbReference type="NCBI Taxonomy" id="1048955"/>
    <lineage>
        <taxon>Eukaryota</taxon>
        <taxon>Fungi</taxon>
        <taxon>Dikarya</taxon>
        <taxon>Ascomycota</taxon>
        <taxon>Pezizomycotina</taxon>
        <taxon>Dothideomycetes</taxon>
        <taxon>Pleosporomycetidae</taxon>
        <taxon>Venturiales</taxon>
        <taxon>Cylindrosympodiaceae</taxon>
        <taxon>Tothia</taxon>
    </lineage>
</organism>
<dbReference type="Pfam" id="PF00441">
    <property type="entry name" value="Acyl-CoA_dh_1"/>
    <property type="match status" value="1"/>
</dbReference>
<dbReference type="InterPro" id="IPR037069">
    <property type="entry name" value="AcylCoA_DH/ox_N_sf"/>
</dbReference>
<evidence type="ECO:0000256" key="7">
    <source>
        <dbReference type="RuleBase" id="RU362125"/>
    </source>
</evidence>
<keyword evidence="6 7" id="KW-0560">Oxidoreductase</keyword>
<evidence type="ECO:0000259" key="9">
    <source>
        <dbReference type="Pfam" id="PF02770"/>
    </source>
</evidence>
<dbReference type="Proteomes" id="UP000800235">
    <property type="component" value="Unassembled WGS sequence"/>
</dbReference>
<evidence type="ECO:0000259" key="8">
    <source>
        <dbReference type="Pfam" id="PF00441"/>
    </source>
</evidence>